<protein>
    <submittedName>
        <fullName evidence="1">Uncharacterized protein</fullName>
    </submittedName>
</protein>
<sequence>MGLVETQKFFAQLYTNSQLRERFFANPDVVGLDLGLSLDEIQQLSQLSAKDVNIFANSLKWKRLGEVRELLPRTARVLGKDFNALFWRYAETYLPPGIKKHQNDAISFANFIVKTAQEESIEPAWISDLVRYEKTWLLAYKSHLYLQICWFSYAIHLDCTVEPTIAIWWRLSVQSPLQHFVMGLSPLTSKLNH</sequence>
<accession>A0A926WLS0</accession>
<keyword evidence="2" id="KW-1185">Reference proteome</keyword>
<evidence type="ECO:0000313" key="1">
    <source>
        <dbReference type="EMBL" id="MBD2296084.1"/>
    </source>
</evidence>
<dbReference type="EMBL" id="JACJQU010000018">
    <property type="protein sequence ID" value="MBD2296084.1"/>
    <property type="molecule type" value="Genomic_DNA"/>
</dbReference>
<comment type="caution">
    <text evidence="1">The sequence shown here is derived from an EMBL/GenBank/DDBJ whole genome shotgun (WGS) entry which is preliminary data.</text>
</comment>
<name>A0A926WLS0_9NOST</name>
<dbReference type="AlphaFoldDB" id="A0A926WLS0"/>
<gene>
    <name evidence="1" type="ORF">H6G06_22040</name>
</gene>
<dbReference type="Proteomes" id="UP000662185">
    <property type="component" value="Unassembled WGS sequence"/>
</dbReference>
<dbReference type="RefSeq" id="WP_190564082.1">
    <property type="nucleotide sequence ID" value="NZ_JACJQU010000018.1"/>
</dbReference>
<proteinExistence type="predicted"/>
<evidence type="ECO:0000313" key="2">
    <source>
        <dbReference type="Proteomes" id="UP000662185"/>
    </source>
</evidence>
<reference evidence="2" key="1">
    <citation type="journal article" date="2020" name="ISME J.">
        <title>Comparative genomics reveals insights into cyanobacterial evolution and habitat adaptation.</title>
        <authorList>
            <person name="Chen M.Y."/>
            <person name="Teng W.K."/>
            <person name="Zhao L."/>
            <person name="Hu C.X."/>
            <person name="Zhou Y.K."/>
            <person name="Han B.P."/>
            <person name="Song L.R."/>
            <person name="Shu W.S."/>
        </authorList>
    </citation>
    <scope>NUCLEOTIDE SEQUENCE [LARGE SCALE GENOMIC DNA]</scope>
    <source>
        <strain evidence="2">FACHB-251</strain>
    </source>
</reference>
<organism evidence="1 2">
    <name type="scientific">Anabaena sphaerica FACHB-251</name>
    <dbReference type="NCBI Taxonomy" id="2692883"/>
    <lineage>
        <taxon>Bacteria</taxon>
        <taxon>Bacillati</taxon>
        <taxon>Cyanobacteriota</taxon>
        <taxon>Cyanophyceae</taxon>
        <taxon>Nostocales</taxon>
        <taxon>Nostocaceae</taxon>
        <taxon>Anabaena</taxon>
    </lineage>
</organism>